<dbReference type="PROSITE" id="PS50297">
    <property type="entry name" value="ANK_REP_REGION"/>
    <property type="match status" value="1"/>
</dbReference>
<evidence type="ECO:0000256" key="3">
    <source>
        <dbReference type="PROSITE-ProRule" id="PRU00023"/>
    </source>
</evidence>
<dbReference type="PANTHER" id="PTHR24171">
    <property type="entry name" value="ANKYRIN REPEAT DOMAIN-CONTAINING PROTEIN 39-RELATED"/>
    <property type="match status" value="1"/>
</dbReference>
<sequence>MDGSDEDSENKLLQNALLFTAIRKNNSPEEKIKKIATWLNKGAGINIVDANNLNNTPLHVAVSKGDIEVVKFLLATGASVTCKNSKDQTPLDIAQLTKTSEGKAIVDILSSYVAEKQIQPQKQVTDLMDKMNLQENSKQDAQPSTSKNCQQEDKKANENAQLYYRKRSGTSGLGGQLYETKLLSLILLRTLYDSEIPEFLLGANLAALPKALDDIYLMYKTKDSDKSRYLFLQVQHREDPNKDKVTVDAVLKISGDFSLFRYYLGYTSLSKYLPMESECDIVLFTSANENFAKKKVVNQTGHARFLTTNENGKVFQFDYDQQDIEAFLKVLTVIQAVALMHALCDFILKDNYDHKSMMNDNLIKTYHVFLAQNVIHIEDIHFDINNSYCVGKFRQTFLTSNDDIYFYMRRSLFKDIQQVNNSRKRSNNATIDITTTTFILPIDFGNSNLTVNNTVSENLNRINDICCVLQKLLEKVASENLDYRIVNIYNSTIGSDNILQPEGINGLKALVGNLLIFDEDSKLLKFDITVENLSPVNIEILHRLQNKFGDLSGYRFDINIEDFPKLTLAYNKHTIQTLKEFLDRLTFYTNQPKEDEVENILKKEIDKLFSTKHSPNESLFRIKCDTIYLKVHDQVQKWWKQTQQAPYLTKSCKFFEDAGKDILDIPMLTFLNAVYLENIKNVQALFKQEAVDSLKLTEFFRSGKRILHIISEGTDFSSFKVIQYYENTSFRQNHLMIDLDFVMLKNYFEVFQSELKTSNIWLLTIVSQECEDVNKFINQISIISKQFRGVLIIISPKTFTVNMNGVLAEDIFHVQDIGHTCRDLDTVYRDLVFANRKFVFQGEEVKVKEIIDDESQYFIKTNVLRQMIRNDRIEIGQALTNPSYKTIAQFYINQSLCRNIKFNQKNVDVAGLIVELNPKKSTVTHETTDVIAVTETEEDFKNLCSKYETCNIHWFKCEDKCLVWKRTKGSLNKLVQCVNREFDNNKRIKPIVLSSINEKVVIISAEPGMGKSTFLTHLAIQTKRMYPKRWISKINLLEHIGQFCIWKERKTKIDMEEIIKFLFRVIVNKDKDGRMNKAKNDWENIIAEIRIDDENKISISNSEDTNDLPELDILEINLFQHLYNNNLVVLLFDGFDEISPDYTKEVLQMLCTLKSSKVANVWVTTRSYNVLEQLEVALGTFSFTLQALTKDEQETFLQKIWTAKLGLTDSTKIRENVLNFSKTISFALRDTARSFMSIPLHLYMVSEIFEDFFGYYCDPAIHKVSNIYMQQVMKTFNLIYLYEAFVDMKFFKIRFGEKKHFMCFKDPDIRKMVENERKTFLENHKKVGAYFLLAKPVVADLFSKDEIKEVHEFIDSVKSGEEKSGIVERMVGDDPKFVHLTFAEYFATEFLFDKFQSGTCTPALQKYVINLIFLTDKGGVRRFINSKLIKDKELFDLSTNTSNMCSIFGSLVTQNFLPTNSFFLASEEYLDHIAMYILICTSSVSTDRRGYRELKYLKLFAKKCSTPCDLCARVISRTFRKHIPLLRALRIPPGW</sequence>
<feature type="repeat" description="ANK" evidence="3">
    <location>
        <begin position="53"/>
        <end position="85"/>
    </location>
</feature>
<gene>
    <name evidence="5" type="ORF">B5V51_12822</name>
</gene>
<dbReference type="Gene3D" id="3.40.50.300">
    <property type="entry name" value="P-loop containing nucleotide triphosphate hydrolases"/>
    <property type="match status" value="1"/>
</dbReference>
<protein>
    <submittedName>
        <fullName evidence="5">Uncharacterized protein</fullName>
    </submittedName>
</protein>
<organism evidence="5">
    <name type="scientific">Heliothis virescens</name>
    <name type="common">Tobacco budworm moth</name>
    <dbReference type="NCBI Taxonomy" id="7102"/>
    <lineage>
        <taxon>Eukaryota</taxon>
        <taxon>Metazoa</taxon>
        <taxon>Ecdysozoa</taxon>
        <taxon>Arthropoda</taxon>
        <taxon>Hexapoda</taxon>
        <taxon>Insecta</taxon>
        <taxon>Pterygota</taxon>
        <taxon>Neoptera</taxon>
        <taxon>Endopterygota</taxon>
        <taxon>Lepidoptera</taxon>
        <taxon>Glossata</taxon>
        <taxon>Ditrysia</taxon>
        <taxon>Noctuoidea</taxon>
        <taxon>Noctuidae</taxon>
        <taxon>Heliothinae</taxon>
        <taxon>Heliothis</taxon>
    </lineage>
</organism>
<evidence type="ECO:0000256" key="1">
    <source>
        <dbReference type="ARBA" id="ARBA00022737"/>
    </source>
</evidence>
<dbReference type="InterPro" id="IPR002110">
    <property type="entry name" value="Ankyrin_rpt"/>
</dbReference>
<feature type="compositionally biased region" description="Polar residues" evidence="4">
    <location>
        <begin position="135"/>
        <end position="149"/>
    </location>
</feature>
<dbReference type="SUPFAM" id="SSF48403">
    <property type="entry name" value="Ankyrin repeat"/>
    <property type="match status" value="1"/>
</dbReference>
<dbReference type="EMBL" id="NWSH01000696">
    <property type="protein sequence ID" value="PCG74736.1"/>
    <property type="molecule type" value="Genomic_DNA"/>
</dbReference>
<keyword evidence="2 3" id="KW-0040">ANK repeat</keyword>
<dbReference type="STRING" id="7102.A0A2A4JSJ0"/>
<dbReference type="SMART" id="SM00248">
    <property type="entry name" value="ANK"/>
    <property type="match status" value="1"/>
</dbReference>
<comment type="caution">
    <text evidence="5">The sequence shown here is derived from an EMBL/GenBank/DDBJ whole genome shotgun (WGS) entry which is preliminary data.</text>
</comment>
<dbReference type="Gene3D" id="1.25.40.20">
    <property type="entry name" value="Ankyrin repeat-containing domain"/>
    <property type="match status" value="1"/>
</dbReference>
<keyword evidence="1" id="KW-0677">Repeat</keyword>
<accession>A0A2A4JSJ0</accession>
<evidence type="ECO:0000256" key="4">
    <source>
        <dbReference type="SAM" id="MobiDB-lite"/>
    </source>
</evidence>
<dbReference type="PROSITE" id="PS50088">
    <property type="entry name" value="ANK_REPEAT"/>
    <property type="match status" value="1"/>
</dbReference>
<dbReference type="SUPFAM" id="SSF52540">
    <property type="entry name" value="P-loop containing nucleoside triphosphate hydrolases"/>
    <property type="match status" value="1"/>
</dbReference>
<dbReference type="Pfam" id="PF13857">
    <property type="entry name" value="Ank_5"/>
    <property type="match status" value="1"/>
</dbReference>
<proteinExistence type="predicted"/>
<name>A0A2A4JSJ0_HELVI</name>
<evidence type="ECO:0000256" key="2">
    <source>
        <dbReference type="ARBA" id="ARBA00023043"/>
    </source>
</evidence>
<reference evidence="5" key="1">
    <citation type="submission" date="2017-09" db="EMBL/GenBank/DDBJ databases">
        <title>Contemporary evolution of a Lepidopteran species, Heliothis virescens, in response to modern agricultural practices.</title>
        <authorList>
            <person name="Fritz M.L."/>
            <person name="Deyonke A.M."/>
            <person name="Papanicolaou A."/>
            <person name="Micinski S."/>
            <person name="Westbrook J."/>
            <person name="Gould F."/>
        </authorList>
    </citation>
    <scope>NUCLEOTIDE SEQUENCE [LARGE SCALE GENOMIC DNA]</scope>
    <source>
        <strain evidence="5">HvINT-</strain>
        <tissue evidence="5">Whole body</tissue>
    </source>
</reference>
<dbReference type="InterPro" id="IPR036770">
    <property type="entry name" value="Ankyrin_rpt-contain_sf"/>
</dbReference>
<feature type="region of interest" description="Disordered" evidence="4">
    <location>
        <begin position="135"/>
        <end position="154"/>
    </location>
</feature>
<evidence type="ECO:0000313" key="5">
    <source>
        <dbReference type="EMBL" id="PCG74736.1"/>
    </source>
</evidence>
<dbReference type="InterPro" id="IPR027417">
    <property type="entry name" value="P-loop_NTPase"/>
</dbReference>